<evidence type="ECO:0000256" key="1">
    <source>
        <dbReference type="SAM" id="MobiDB-lite"/>
    </source>
</evidence>
<feature type="compositionally biased region" description="Basic and acidic residues" evidence="1">
    <location>
        <begin position="51"/>
        <end position="65"/>
    </location>
</feature>
<keyword evidence="3" id="KW-1185">Reference proteome</keyword>
<evidence type="ECO:0000313" key="3">
    <source>
        <dbReference type="Proteomes" id="UP000829196"/>
    </source>
</evidence>
<dbReference type="Proteomes" id="UP000829196">
    <property type="component" value="Unassembled WGS sequence"/>
</dbReference>
<gene>
    <name evidence="2" type="ORF">KFK09_015945</name>
</gene>
<protein>
    <submittedName>
        <fullName evidence="2">Uncharacterized protein</fullName>
    </submittedName>
</protein>
<sequence length="75" mass="8318">MSSKESSSKKRTLSAFLFFKLGSAFTVDFLATCEAASETKEVMEAMETQEEDGRALAAEKLESHQSKRSSHSPQR</sequence>
<organism evidence="2 3">
    <name type="scientific">Dendrobium nobile</name>
    <name type="common">Orchid</name>
    <dbReference type="NCBI Taxonomy" id="94219"/>
    <lineage>
        <taxon>Eukaryota</taxon>
        <taxon>Viridiplantae</taxon>
        <taxon>Streptophyta</taxon>
        <taxon>Embryophyta</taxon>
        <taxon>Tracheophyta</taxon>
        <taxon>Spermatophyta</taxon>
        <taxon>Magnoliopsida</taxon>
        <taxon>Liliopsida</taxon>
        <taxon>Asparagales</taxon>
        <taxon>Orchidaceae</taxon>
        <taxon>Epidendroideae</taxon>
        <taxon>Malaxideae</taxon>
        <taxon>Dendrobiinae</taxon>
        <taxon>Dendrobium</taxon>
    </lineage>
</organism>
<dbReference type="AlphaFoldDB" id="A0A8T3B7F3"/>
<proteinExistence type="predicted"/>
<reference evidence="2" key="1">
    <citation type="journal article" date="2022" name="Front. Genet.">
        <title>Chromosome-Scale Assembly of the Dendrobium nobile Genome Provides Insights Into the Molecular Mechanism of the Biosynthesis of the Medicinal Active Ingredient of Dendrobium.</title>
        <authorList>
            <person name="Xu Q."/>
            <person name="Niu S.-C."/>
            <person name="Li K.-L."/>
            <person name="Zheng P.-J."/>
            <person name="Zhang X.-J."/>
            <person name="Jia Y."/>
            <person name="Liu Y."/>
            <person name="Niu Y.-X."/>
            <person name="Yu L.-H."/>
            <person name="Chen D.-F."/>
            <person name="Zhang G.-Q."/>
        </authorList>
    </citation>
    <scope>NUCLEOTIDE SEQUENCE</scope>
    <source>
        <tissue evidence="2">Leaf</tissue>
    </source>
</reference>
<comment type="caution">
    <text evidence="2">The sequence shown here is derived from an EMBL/GenBank/DDBJ whole genome shotgun (WGS) entry which is preliminary data.</text>
</comment>
<feature type="compositionally biased region" description="Basic residues" evidence="1">
    <location>
        <begin position="66"/>
        <end position="75"/>
    </location>
</feature>
<accession>A0A8T3B7F3</accession>
<name>A0A8T3B7F3_DENNO</name>
<feature type="region of interest" description="Disordered" evidence="1">
    <location>
        <begin position="45"/>
        <end position="75"/>
    </location>
</feature>
<evidence type="ECO:0000313" key="2">
    <source>
        <dbReference type="EMBL" id="KAI0504988.1"/>
    </source>
</evidence>
<dbReference type="EMBL" id="JAGYWB010000011">
    <property type="protein sequence ID" value="KAI0504988.1"/>
    <property type="molecule type" value="Genomic_DNA"/>
</dbReference>